<protein>
    <submittedName>
        <fullName evidence="1">Uncharacterized protein</fullName>
    </submittedName>
</protein>
<name>A0ABU5VXG4_9BACT</name>
<dbReference type="EMBL" id="JAYGJQ010000002">
    <property type="protein sequence ID" value="MEA9357760.1"/>
    <property type="molecule type" value="Genomic_DNA"/>
</dbReference>
<sequence length="116" mass="13452">MAQRISILFLIIFIGYRSLSHAEDYKRTVITDPSISRRCDILTETRKEKIANKQRILAMIERNKHLQSVTPENKVTVKKKLEVNLGHLEHELTLILTQIQFQEENIVRKGCPGVTL</sequence>
<evidence type="ECO:0000313" key="1">
    <source>
        <dbReference type="EMBL" id="MEA9357760.1"/>
    </source>
</evidence>
<evidence type="ECO:0000313" key="2">
    <source>
        <dbReference type="Proteomes" id="UP001302274"/>
    </source>
</evidence>
<accession>A0ABU5VXG4</accession>
<organism evidence="1 2">
    <name type="scientific">Bacteriovorax antarcticus</name>
    <dbReference type="NCBI Taxonomy" id="3088717"/>
    <lineage>
        <taxon>Bacteria</taxon>
        <taxon>Pseudomonadati</taxon>
        <taxon>Bdellovibrionota</taxon>
        <taxon>Bacteriovoracia</taxon>
        <taxon>Bacteriovoracales</taxon>
        <taxon>Bacteriovoracaceae</taxon>
        <taxon>Bacteriovorax</taxon>
    </lineage>
</organism>
<keyword evidence="2" id="KW-1185">Reference proteome</keyword>
<dbReference type="RefSeq" id="WP_323577908.1">
    <property type="nucleotide sequence ID" value="NZ_JAYGJQ010000002.1"/>
</dbReference>
<gene>
    <name evidence="1" type="ORF">SHI21_16130</name>
</gene>
<dbReference type="Proteomes" id="UP001302274">
    <property type="component" value="Unassembled WGS sequence"/>
</dbReference>
<comment type="caution">
    <text evidence="1">The sequence shown here is derived from an EMBL/GenBank/DDBJ whole genome shotgun (WGS) entry which is preliminary data.</text>
</comment>
<reference evidence="1 2" key="1">
    <citation type="submission" date="2023-11" db="EMBL/GenBank/DDBJ databases">
        <title>A Novel Polar Bacteriovorax (B. antarcticus) Isolated from the Biocrust in Antarctica.</title>
        <authorList>
            <person name="Mun W."/>
            <person name="Choi S.Y."/>
            <person name="Mitchell R.J."/>
        </authorList>
    </citation>
    <scope>NUCLEOTIDE SEQUENCE [LARGE SCALE GENOMIC DNA]</scope>
    <source>
        <strain evidence="1 2">PP10</strain>
    </source>
</reference>
<proteinExistence type="predicted"/>